<dbReference type="InterPro" id="IPR013087">
    <property type="entry name" value="Znf_C2H2_type"/>
</dbReference>
<accession>A0A1G4BEN3</accession>
<dbReference type="PROSITE" id="PS50157">
    <property type="entry name" value="ZINC_FINGER_C2H2_2"/>
    <property type="match status" value="1"/>
</dbReference>
<feature type="domain" description="C2H2-type" evidence="2">
    <location>
        <begin position="34"/>
        <end position="64"/>
    </location>
</feature>
<dbReference type="GeneID" id="34557997"/>
<comment type="caution">
    <text evidence="3">The sequence shown here is derived from an EMBL/GenBank/DDBJ whole genome shotgun (WGS) entry which is preliminary data.</text>
</comment>
<evidence type="ECO:0000313" key="3">
    <source>
        <dbReference type="EMBL" id="OHE99939.1"/>
    </source>
</evidence>
<dbReference type="Proteomes" id="UP000176998">
    <property type="component" value="Unassembled WGS sequence"/>
</dbReference>
<reference evidence="3 4" key="1">
    <citation type="submission" date="2016-09" db="EMBL/GenBank/DDBJ databases">
        <authorList>
            <person name="Capua I."/>
            <person name="De Benedictis P."/>
            <person name="Joannis T."/>
            <person name="Lombin L.H."/>
            <person name="Cattoli G."/>
        </authorList>
    </citation>
    <scope>NUCLEOTIDE SEQUENCE [LARGE SCALE GENOMIC DNA]</scope>
    <source>
        <strain evidence="3 4">IMI 309357</strain>
    </source>
</reference>
<dbReference type="SUPFAM" id="SSF57667">
    <property type="entry name" value="beta-beta-alpha zinc fingers"/>
    <property type="match status" value="1"/>
</dbReference>
<dbReference type="EMBL" id="MJBS01000032">
    <property type="protein sequence ID" value="OHE99939.1"/>
    <property type="molecule type" value="Genomic_DNA"/>
</dbReference>
<dbReference type="Gene3D" id="3.30.160.60">
    <property type="entry name" value="Classic Zinc Finger"/>
    <property type="match status" value="1"/>
</dbReference>
<keyword evidence="4" id="KW-1185">Reference proteome</keyword>
<dbReference type="RefSeq" id="XP_022477084.1">
    <property type="nucleotide sequence ID" value="XM_022616487.1"/>
</dbReference>
<keyword evidence="1" id="KW-0863">Zinc-finger</keyword>
<dbReference type="OrthoDB" id="3021055at2759"/>
<keyword evidence="1" id="KW-0479">Metal-binding</keyword>
<sequence length="64" mass="7478">MPRAIPDRCPARFADKRDLERHHNTTHLRIDGGYECPDCGTKLERSDHLSRHLKKPCKKTRVGR</sequence>
<dbReference type="Pfam" id="PF00096">
    <property type="entry name" value="zf-C2H2"/>
    <property type="match status" value="1"/>
</dbReference>
<evidence type="ECO:0000313" key="4">
    <source>
        <dbReference type="Proteomes" id="UP000176998"/>
    </source>
</evidence>
<keyword evidence="1" id="KW-0862">Zinc</keyword>
<evidence type="ECO:0000256" key="1">
    <source>
        <dbReference type="PROSITE-ProRule" id="PRU00042"/>
    </source>
</evidence>
<gene>
    <name evidence="3" type="ORF">CORC01_04840</name>
</gene>
<protein>
    <recommendedName>
        <fullName evidence="2">C2H2-type domain-containing protein</fullName>
    </recommendedName>
</protein>
<evidence type="ECO:0000259" key="2">
    <source>
        <dbReference type="PROSITE" id="PS50157"/>
    </source>
</evidence>
<dbReference type="GO" id="GO:0008270">
    <property type="term" value="F:zinc ion binding"/>
    <property type="evidence" value="ECO:0007669"/>
    <property type="project" value="UniProtKB-KW"/>
</dbReference>
<dbReference type="AlphaFoldDB" id="A0A1G4BEN3"/>
<organism evidence="3 4">
    <name type="scientific">Colletotrichum orchidophilum</name>
    <dbReference type="NCBI Taxonomy" id="1209926"/>
    <lineage>
        <taxon>Eukaryota</taxon>
        <taxon>Fungi</taxon>
        <taxon>Dikarya</taxon>
        <taxon>Ascomycota</taxon>
        <taxon>Pezizomycotina</taxon>
        <taxon>Sordariomycetes</taxon>
        <taxon>Hypocreomycetidae</taxon>
        <taxon>Glomerellales</taxon>
        <taxon>Glomerellaceae</taxon>
        <taxon>Colletotrichum</taxon>
    </lineage>
</organism>
<dbReference type="InterPro" id="IPR036236">
    <property type="entry name" value="Znf_C2H2_sf"/>
</dbReference>
<name>A0A1G4BEN3_9PEZI</name>
<proteinExistence type="predicted"/>